<gene>
    <name evidence="1" type="ORF">AFR_07700</name>
</gene>
<dbReference type="AlphaFoldDB" id="U5VSI5"/>
<dbReference type="InterPro" id="IPR035992">
    <property type="entry name" value="Ricin_B-like_lectins"/>
</dbReference>
<keyword evidence="1" id="KW-0430">Lectin</keyword>
<accession>U5VSI5</accession>
<reference evidence="1 2" key="1">
    <citation type="journal article" date="2014" name="J. Biotechnol.">
        <title>Complete genome sequence of the actinobacterium Actinoplanes friuliensis HAG 010964, producer of the lipopeptide antibiotic friulimycin.</title>
        <authorList>
            <person name="Ruckert C."/>
            <person name="Szczepanowski R."/>
            <person name="Albersmeier A."/>
            <person name="Goesmann A."/>
            <person name="Fischer N."/>
            <person name="Steinkamper A."/>
            <person name="Puhler A."/>
            <person name="Biener R."/>
            <person name="Schwartz D."/>
            <person name="Kalinowski J."/>
        </authorList>
    </citation>
    <scope>NUCLEOTIDE SEQUENCE [LARGE SCALE GENOMIC DNA]</scope>
    <source>
        <strain evidence="1 2">DSM 7358</strain>
    </source>
</reference>
<dbReference type="CDD" id="cd00161">
    <property type="entry name" value="beta-trefoil_Ricin-like"/>
    <property type="match status" value="1"/>
</dbReference>
<dbReference type="PATRIC" id="fig|1246995.3.peg.1570"/>
<dbReference type="Gene3D" id="2.80.10.50">
    <property type="match status" value="2"/>
</dbReference>
<dbReference type="KEGG" id="afs:AFR_07700"/>
<dbReference type="EMBL" id="CP006272">
    <property type="protein sequence ID" value="AGZ39829.1"/>
    <property type="molecule type" value="Genomic_DNA"/>
</dbReference>
<name>U5VSI5_9ACTN</name>
<dbReference type="RefSeq" id="WP_023359360.1">
    <property type="nucleotide sequence ID" value="NC_022657.1"/>
</dbReference>
<sequence>MRTRWWRRPSDDRGSLPMAILLITIGMGLSALLATTVNSQIAATRSTIHSSEALDAAQSGLDSALGRIRLATAANGTGDFRKLPCGPFSGTVNGGTDQTYSVGVYYLATEPPAGDVTWAQANKLPCTSTYLAAGSPVYVLLSSTGKALNSGSPRTVTATYTLHSKTRENIAGGLIHLYGPHNPDLCFAAPGTRPVAGDPVTMQVCDSTSDAQLFAYESSLNLVLVSSRADGTTGMCLDAAPVNLEQVVFKACSATPIARQQWSLNDRANFEGTTNGTDLNAQCFHLATPGTVGSTIVLHAEASDPAGVSQYDRACYSDYTDSRSFAPDAAAGTGRAGPGTNQLVNFQQFGRCLDVAGDNVAAGFLVIWPCKQKPSGAIQWNQVWHLPDIATGATSATGRIWLHNDRDNQDYCLTSPGSTAARQYVSVQLCPATIGASMTWTRYAATGVFGTAYRIESAFQAPAGTTWCLTGTDSTDFWAGHGDVSKAVMAPCSGSTLQKWNASPMVLQSAMTNVSEK</sequence>
<protein>
    <submittedName>
        <fullName evidence="1">Beta-galactoside-specific lectin 3</fullName>
    </submittedName>
</protein>
<dbReference type="SUPFAM" id="SSF50370">
    <property type="entry name" value="Ricin B-like lectins"/>
    <property type="match status" value="2"/>
</dbReference>
<dbReference type="OrthoDB" id="4816288at2"/>
<proteinExistence type="predicted"/>
<evidence type="ECO:0000313" key="1">
    <source>
        <dbReference type="EMBL" id="AGZ39829.1"/>
    </source>
</evidence>
<keyword evidence="2" id="KW-1185">Reference proteome</keyword>
<dbReference type="STRING" id="1246995.AFR_07700"/>
<dbReference type="HOGENOM" id="CLU_540411_0_0_11"/>
<dbReference type="GO" id="GO:0030246">
    <property type="term" value="F:carbohydrate binding"/>
    <property type="evidence" value="ECO:0007669"/>
    <property type="project" value="UniProtKB-KW"/>
</dbReference>
<dbReference type="PROSITE" id="PS50231">
    <property type="entry name" value="RICIN_B_LECTIN"/>
    <property type="match status" value="2"/>
</dbReference>
<dbReference type="eggNOG" id="COG4726">
    <property type="taxonomic scope" value="Bacteria"/>
</dbReference>
<dbReference type="Proteomes" id="UP000017746">
    <property type="component" value="Chromosome"/>
</dbReference>
<organism evidence="1 2">
    <name type="scientific">Actinoplanes friuliensis DSM 7358</name>
    <dbReference type="NCBI Taxonomy" id="1246995"/>
    <lineage>
        <taxon>Bacteria</taxon>
        <taxon>Bacillati</taxon>
        <taxon>Actinomycetota</taxon>
        <taxon>Actinomycetes</taxon>
        <taxon>Micromonosporales</taxon>
        <taxon>Micromonosporaceae</taxon>
        <taxon>Actinoplanes</taxon>
    </lineage>
</organism>
<evidence type="ECO:0000313" key="2">
    <source>
        <dbReference type="Proteomes" id="UP000017746"/>
    </source>
</evidence>